<evidence type="ECO:0000256" key="7">
    <source>
        <dbReference type="ARBA" id="ARBA00023010"/>
    </source>
</evidence>
<dbReference type="InterPro" id="IPR054384">
    <property type="entry name" value="SecDF_P1_head"/>
</dbReference>
<dbReference type="GO" id="GO:0043952">
    <property type="term" value="P:protein transport by the Sec complex"/>
    <property type="evidence" value="ECO:0007669"/>
    <property type="project" value="UniProtKB-UniRule"/>
</dbReference>
<dbReference type="InterPro" id="IPR048634">
    <property type="entry name" value="SecD_SecF_C"/>
</dbReference>
<keyword evidence="2 9" id="KW-0813">Transport</keyword>
<comment type="caution">
    <text evidence="9">Lacks conserved residue(s) required for the propagation of feature annotation.</text>
</comment>
<keyword evidence="6 9" id="KW-1133">Transmembrane helix</keyword>
<evidence type="ECO:0000256" key="9">
    <source>
        <dbReference type="HAMAP-Rule" id="MF_01463"/>
    </source>
</evidence>
<name>A0A168DGN4_9BACL</name>
<evidence type="ECO:0000256" key="3">
    <source>
        <dbReference type="ARBA" id="ARBA00022475"/>
    </source>
</evidence>
<comment type="subunit">
    <text evidence="9">Forms a complex with SecF. Part of the essential Sec protein translocation apparatus which comprises SecA, SecYEG and auxiliary proteins SecDF. Other proteins may also be involved.</text>
</comment>
<keyword evidence="4 9" id="KW-0812">Transmembrane</keyword>
<accession>A0A168DGN4</accession>
<organism evidence="13 14">
    <name type="scientific">Paenibacillus glacialis</name>
    <dbReference type="NCBI Taxonomy" id="494026"/>
    <lineage>
        <taxon>Bacteria</taxon>
        <taxon>Bacillati</taxon>
        <taxon>Bacillota</taxon>
        <taxon>Bacilli</taxon>
        <taxon>Bacillales</taxon>
        <taxon>Paenibacillaceae</taxon>
        <taxon>Paenibacillus</taxon>
    </lineage>
</organism>
<evidence type="ECO:0000313" key="13">
    <source>
        <dbReference type="EMBL" id="OAB34185.1"/>
    </source>
</evidence>
<evidence type="ECO:0000256" key="6">
    <source>
        <dbReference type="ARBA" id="ARBA00022989"/>
    </source>
</evidence>
<dbReference type="GO" id="GO:0065002">
    <property type="term" value="P:intracellular protein transmembrane transport"/>
    <property type="evidence" value="ECO:0007669"/>
    <property type="project" value="UniProtKB-UniRule"/>
</dbReference>
<sequence length="417" mass="45207">MKRIISFFVTVIVLTGVMAVSTPGLLDKVRLGLDLKGGFEILYEAKPLEEGQTVTKESLNRTAQSLEKRANVLGTSEPEVTTEGSNRIRLKIAGVTNEAEVRKKMKEPANLTFRSSPGGGTEAADFTKIELLGSDFKENGAEVGYDSLNQPEISIQVKDKAKFTEITKRLIGKELGIFLDETMLSAPVVRAELTDGKASISGSYTNDEAKNLRDTINLGALPLSLTEKYSQSVGATLGKQSLDQTIVAGLIASAFILLFMIGIYRLPGLLASFALILHTWLLILVFVLADFTLTLPGIAAFILGIGMAVDANIITNERIREEMRNGRSVLSSIKLGNKSSFRTIIDSNVTTIIVAGFMFAFGTGAVKGFALVLIVEIVLSIATNVYFSHWLLGLLVKSGLLKKPKQFGVKESEIREL</sequence>
<dbReference type="AlphaFoldDB" id="A0A168DGN4"/>
<feature type="transmembrane region" description="Helical" evidence="9">
    <location>
        <begin position="344"/>
        <end position="363"/>
    </location>
</feature>
<reference evidence="13 14" key="1">
    <citation type="submission" date="2016-03" db="EMBL/GenBank/DDBJ databases">
        <title>Draft genome sequence of Paenibacillus glacialis DSM 22343.</title>
        <authorList>
            <person name="Shin S.-K."/>
            <person name="Yi H."/>
        </authorList>
    </citation>
    <scope>NUCLEOTIDE SEQUENCE [LARGE SCALE GENOMIC DNA]</scope>
    <source>
        <strain evidence="13 14">DSM 22343</strain>
    </source>
</reference>
<keyword evidence="8 9" id="KW-0472">Membrane</keyword>
<dbReference type="Pfam" id="PF22599">
    <property type="entry name" value="SecDF_P1_head"/>
    <property type="match status" value="1"/>
</dbReference>
<protein>
    <recommendedName>
        <fullName evidence="9">Protein translocase subunit SecD</fullName>
    </recommendedName>
</protein>
<dbReference type="Proteomes" id="UP000076967">
    <property type="component" value="Unassembled WGS sequence"/>
</dbReference>
<dbReference type="Pfam" id="PF21760">
    <property type="entry name" value="SecD_1st"/>
    <property type="match status" value="1"/>
</dbReference>
<evidence type="ECO:0000259" key="12">
    <source>
        <dbReference type="Pfam" id="PF22599"/>
    </source>
</evidence>
<feature type="transmembrane region" description="Helical" evidence="9">
    <location>
        <begin position="246"/>
        <end position="264"/>
    </location>
</feature>
<dbReference type="Gene3D" id="3.30.70.3220">
    <property type="match status" value="1"/>
</dbReference>
<keyword evidence="5 9" id="KW-0653">Protein transport</keyword>
<dbReference type="PANTHER" id="PTHR30081:SF1">
    <property type="entry name" value="PROTEIN TRANSLOCASE SUBUNIT SECD"/>
    <property type="match status" value="1"/>
</dbReference>
<feature type="transmembrane region" description="Helical" evidence="9">
    <location>
        <begin position="369"/>
        <end position="396"/>
    </location>
</feature>
<keyword evidence="14" id="KW-1185">Reference proteome</keyword>
<dbReference type="Pfam" id="PF02355">
    <property type="entry name" value="SecD_SecF_C"/>
    <property type="match status" value="1"/>
</dbReference>
<dbReference type="NCBIfam" id="TIGR00916">
    <property type="entry name" value="2A0604s01"/>
    <property type="match status" value="1"/>
</dbReference>
<evidence type="ECO:0000259" key="10">
    <source>
        <dbReference type="Pfam" id="PF02355"/>
    </source>
</evidence>
<dbReference type="SUPFAM" id="SSF82866">
    <property type="entry name" value="Multidrug efflux transporter AcrB transmembrane domain"/>
    <property type="match status" value="1"/>
</dbReference>
<feature type="domain" description="Protein translocase subunit SecDF P1" evidence="11">
    <location>
        <begin position="60"/>
        <end position="115"/>
    </location>
</feature>
<dbReference type="InterPro" id="IPR005791">
    <property type="entry name" value="SecD"/>
</dbReference>
<evidence type="ECO:0000256" key="4">
    <source>
        <dbReference type="ARBA" id="ARBA00022692"/>
    </source>
</evidence>
<evidence type="ECO:0000256" key="2">
    <source>
        <dbReference type="ARBA" id="ARBA00022448"/>
    </source>
</evidence>
<dbReference type="GO" id="GO:0006605">
    <property type="term" value="P:protein targeting"/>
    <property type="evidence" value="ECO:0007669"/>
    <property type="project" value="UniProtKB-UniRule"/>
</dbReference>
<dbReference type="InterPro" id="IPR055344">
    <property type="entry name" value="SecD_SecF_C_bact"/>
</dbReference>
<proteinExistence type="inferred from homology"/>
<dbReference type="InterPro" id="IPR022813">
    <property type="entry name" value="SecD/SecF_arch_bac"/>
</dbReference>
<comment type="subcellular location">
    <subcellularLocation>
        <location evidence="1 9">Cell membrane</location>
        <topology evidence="1 9">Multi-pass membrane protein</topology>
    </subcellularLocation>
</comment>
<dbReference type="GO" id="GO:0005886">
    <property type="term" value="C:plasma membrane"/>
    <property type="evidence" value="ECO:0007669"/>
    <property type="project" value="UniProtKB-SubCell"/>
</dbReference>
<dbReference type="STRING" id="494026.PGLA_25155"/>
<dbReference type="InterPro" id="IPR048631">
    <property type="entry name" value="SecD_1st"/>
</dbReference>
<dbReference type="GO" id="GO:0015450">
    <property type="term" value="F:protein-transporting ATPase activity"/>
    <property type="evidence" value="ECO:0007669"/>
    <property type="project" value="InterPro"/>
</dbReference>
<keyword evidence="7 9" id="KW-0811">Translocation</keyword>
<feature type="transmembrane region" description="Helical" evidence="9">
    <location>
        <begin position="295"/>
        <end position="314"/>
    </location>
</feature>
<feature type="domain" description="SecDF P1 head subdomain" evidence="12">
    <location>
        <begin position="140"/>
        <end position="222"/>
    </location>
</feature>
<keyword evidence="3 9" id="KW-1003">Cell membrane</keyword>
<comment type="similarity">
    <text evidence="9">Belongs to the SecD/SecF family. SecD subfamily.</text>
</comment>
<comment type="function">
    <text evidence="9">Part of the Sec protein translocase complex. Interacts with the SecYEG preprotein conducting channel. SecDF uses the proton motive force (PMF) to complete protein translocation after the ATP-dependent function of SecA.</text>
</comment>
<dbReference type="RefSeq" id="WP_068537927.1">
    <property type="nucleotide sequence ID" value="NZ_LVJH01000070.1"/>
</dbReference>
<feature type="domain" description="Protein export membrane protein SecD/SecF C-terminal" evidence="10">
    <location>
        <begin position="228"/>
        <end position="394"/>
    </location>
</feature>
<evidence type="ECO:0000256" key="8">
    <source>
        <dbReference type="ARBA" id="ARBA00023136"/>
    </source>
</evidence>
<dbReference type="PANTHER" id="PTHR30081">
    <property type="entry name" value="PROTEIN-EXPORT MEMBRANE PROTEIN SEC"/>
    <property type="match status" value="1"/>
</dbReference>
<evidence type="ECO:0000313" key="14">
    <source>
        <dbReference type="Proteomes" id="UP000076967"/>
    </source>
</evidence>
<comment type="caution">
    <text evidence="13">The sequence shown here is derived from an EMBL/GenBank/DDBJ whole genome shotgun (WGS) entry which is preliminary data.</text>
</comment>
<feature type="transmembrane region" description="Helical" evidence="9">
    <location>
        <begin position="269"/>
        <end position="289"/>
    </location>
</feature>
<gene>
    <name evidence="9" type="primary">secD</name>
    <name evidence="13" type="ORF">PGLA_25155</name>
</gene>
<dbReference type="HAMAP" id="MF_01463_B">
    <property type="entry name" value="SecD_B"/>
    <property type="match status" value="1"/>
</dbReference>
<evidence type="ECO:0000256" key="5">
    <source>
        <dbReference type="ARBA" id="ARBA00022927"/>
    </source>
</evidence>
<dbReference type="EMBL" id="LVJH01000070">
    <property type="protein sequence ID" value="OAB34185.1"/>
    <property type="molecule type" value="Genomic_DNA"/>
</dbReference>
<dbReference type="OrthoDB" id="9805019at2"/>
<dbReference type="Gene3D" id="1.20.1640.10">
    <property type="entry name" value="Multidrug efflux transporter AcrB transmembrane domain"/>
    <property type="match status" value="1"/>
</dbReference>
<dbReference type="NCBIfam" id="TIGR01129">
    <property type="entry name" value="secD"/>
    <property type="match status" value="1"/>
</dbReference>
<evidence type="ECO:0000256" key="1">
    <source>
        <dbReference type="ARBA" id="ARBA00004651"/>
    </source>
</evidence>
<evidence type="ECO:0000259" key="11">
    <source>
        <dbReference type="Pfam" id="PF21760"/>
    </source>
</evidence>